<reference evidence="2 3" key="1">
    <citation type="submission" date="2019-10" db="EMBL/GenBank/DDBJ databases">
        <title>Prolixibacter strains distinguished by the presence of nitrate reductase genes were adept at nitrate-dependent anaerobic corrosion of metallic iron and carbon steel.</title>
        <authorList>
            <person name="Iino T."/>
            <person name="Shono N."/>
            <person name="Ito K."/>
            <person name="Nakamura R."/>
            <person name="Sueoka K."/>
            <person name="Harayama S."/>
            <person name="Ohkuma M."/>
        </authorList>
    </citation>
    <scope>NUCLEOTIDE SEQUENCE [LARGE SCALE GENOMIC DNA]</scope>
    <source>
        <strain evidence="2 3">JCM 13498</strain>
    </source>
</reference>
<feature type="region of interest" description="Disordered" evidence="1">
    <location>
        <begin position="1"/>
        <end position="20"/>
    </location>
</feature>
<gene>
    <name evidence="2" type="ORF">PbJCM13498_25100</name>
</gene>
<evidence type="ECO:0000256" key="1">
    <source>
        <dbReference type="SAM" id="MobiDB-lite"/>
    </source>
</evidence>
<proteinExistence type="predicted"/>
<sequence length="427" mass="49727">MSKRRKKRPSAQQRKQEQAEQRKKFYRKIRLFFTLIEKEHLFGQISERELQYLWKLRMRAPKVKPEDGCSLSAKHVKMMTEALYYYLNDYQVDIPVAGNQINAYEYLTTGLTVYSFILREPNQNFPKGDEFYEEMRPIVENLFGDELELMIKQLETVLGMIYDGIDIDHYPVQFEWGGGQGAHQGVFAAFIVSKVINPIIHIKTNGSRRPAYQVGFALEHFVPLQLKAEVLHLEKSEYPELLNVYIQSHALRRLGERVDLLAPGELRWCMYDSLAEPTVIPYRHHSYLIEYRVLGYKIGYLVADLMKRKIIIRTFLLVTQCGTPEEQKLCSNTGLSKEDITYLNLCKLSSFADSDIYENQTLRVMFEEAGCGPVLEFAKDKTKKPAKKIPRAEQILNYLKAEPPMLEFELKKHYALRKDGKAYVAIL</sequence>
<dbReference type="EMBL" id="BLAX01000001">
    <property type="protein sequence ID" value="GET33647.1"/>
    <property type="molecule type" value="Genomic_DNA"/>
</dbReference>
<comment type="caution">
    <text evidence="2">The sequence shown here is derived from an EMBL/GenBank/DDBJ whole genome shotgun (WGS) entry which is preliminary data.</text>
</comment>
<dbReference type="Proteomes" id="UP000391834">
    <property type="component" value="Unassembled WGS sequence"/>
</dbReference>
<dbReference type="AlphaFoldDB" id="A0A5M4B1Z9"/>
<protein>
    <submittedName>
        <fullName evidence="2">Uncharacterized protein</fullName>
    </submittedName>
</protein>
<keyword evidence="3" id="KW-1185">Reference proteome</keyword>
<organism evidence="2 3">
    <name type="scientific">Prolixibacter bellariivorans</name>
    <dbReference type="NCBI Taxonomy" id="314319"/>
    <lineage>
        <taxon>Bacteria</taxon>
        <taxon>Pseudomonadati</taxon>
        <taxon>Bacteroidota</taxon>
        <taxon>Bacteroidia</taxon>
        <taxon>Marinilabiliales</taxon>
        <taxon>Prolixibacteraceae</taxon>
        <taxon>Prolixibacter</taxon>
    </lineage>
</organism>
<evidence type="ECO:0000313" key="3">
    <source>
        <dbReference type="Proteomes" id="UP000391834"/>
    </source>
</evidence>
<dbReference type="OrthoDB" id="638838at2"/>
<name>A0A5M4B1Z9_9BACT</name>
<accession>A0A5M4B1Z9</accession>
<evidence type="ECO:0000313" key="2">
    <source>
        <dbReference type="EMBL" id="GET33647.1"/>
    </source>
</evidence>
<dbReference type="RefSeq" id="WP_027585312.1">
    <property type="nucleotide sequence ID" value="NZ_BLAX01000001.1"/>
</dbReference>